<gene>
    <name evidence="2" type="ORF">SDC9_89649</name>
</gene>
<dbReference type="AlphaFoldDB" id="A0A644ZQE5"/>
<accession>A0A644ZQE5</accession>
<feature type="domain" description="ORF6C" evidence="1">
    <location>
        <begin position="119"/>
        <end position="230"/>
    </location>
</feature>
<dbReference type="InterPro" id="IPR014054">
    <property type="entry name" value="Phage_regulatory_Rha"/>
</dbReference>
<dbReference type="InterPro" id="IPR018878">
    <property type="entry name" value="ORF6C_dom"/>
</dbReference>
<comment type="caution">
    <text evidence="2">The sequence shown here is derived from an EMBL/GenBank/DDBJ whole genome shotgun (WGS) entry which is preliminary data.</text>
</comment>
<dbReference type="Pfam" id="PF10552">
    <property type="entry name" value="ORF6C"/>
    <property type="match status" value="1"/>
</dbReference>
<dbReference type="Pfam" id="PF09669">
    <property type="entry name" value="Phage_pRha"/>
    <property type="match status" value="1"/>
</dbReference>
<reference evidence="2" key="1">
    <citation type="submission" date="2019-08" db="EMBL/GenBank/DDBJ databases">
        <authorList>
            <person name="Kucharzyk K."/>
            <person name="Murdoch R.W."/>
            <person name="Higgins S."/>
            <person name="Loffler F."/>
        </authorList>
    </citation>
    <scope>NUCLEOTIDE SEQUENCE</scope>
</reference>
<dbReference type="NCBIfam" id="TIGR02681">
    <property type="entry name" value="phage_pRha"/>
    <property type="match status" value="1"/>
</dbReference>
<name>A0A644ZQE5_9ZZZZ</name>
<evidence type="ECO:0000313" key="2">
    <source>
        <dbReference type="EMBL" id="MPM42977.1"/>
    </source>
</evidence>
<dbReference type="EMBL" id="VSSQ01009930">
    <property type="protein sequence ID" value="MPM42977.1"/>
    <property type="molecule type" value="Genomic_DNA"/>
</dbReference>
<organism evidence="2">
    <name type="scientific">bioreactor metagenome</name>
    <dbReference type="NCBI Taxonomy" id="1076179"/>
    <lineage>
        <taxon>unclassified sequences</taxon>
        <taxon>metagenomes</taxon>
        <taxon>ecological metagenomes</taxon>
    </lineage>
</organism>
<proteinExistence type="predicted"/>
<protein>
    <recommendedName>
        <fullName evidence="1">ORF6C domain-containing protein</fullName>
    </recommendedName>
</protein>
<sequence>MNNLIKILNQDGQLVVTSRQIAEDFDKRNSHVVEAIENKIKSLTAENSEVEISKLFIPTTFNHNGNEYKEYLLTRDGFTFIVMGFTGAKADGWKLKYIEAFNKMEQALKEQKQLSPMQQLRLQYQVIEEHEEKLNTIETKITKLENTMTIDYAQQEELNSLAKKVVVQALGGYGTPAYRELSKKAFSAIWKDYKRVMQVNSYKNTAVKQLGIGRDFISNWKPDRELELMIKGANSQVNYEEVI</sequence>
<evidence type="ECO:0000259" key="1">
    <source>
        <dbReference type="Pfam" id="PF10552"/>
    </source>
</evidence>